<dbReference type="GO" id="GO:0046872">
    <property type="term" value="F:metal ion binding"/>
    <property type="evidence" value="ECO:0007669"/>
    <property type="project" value="UniProtKB-KW"/>
</dbReference>
<comment type="cofactor">
    <cofactor evidence="2">
        <name>Mn(2+)</name>
        <dbReference type="ChEBI" id="CHEBI:29035"/>
    </cofactor>
    <text evidence="2">The Mn(2+) ion enhances activity.</text>
</comment>
<keyword evidence="2" id="KW-0479">Metal-binding</keyword>
<evidence type="ECO:0000256" key="2">
    <source>
        <dbReference type="PIRSR" id="PIRSR005962-1"/>
    </source>
</evidence>
<dbReference type="AlphaFoldDB" id="A0A5K7YRT9"/>
<reference evidence="4 5" key="1">
    <citation type="submission" date="2019-11" db="EMBL/GenBank/DDBJ databases">
        <title>Comparative genomics of hydrocarbon-degrading Desulfosarcina strains.</title>
        <authorList>
            <person name="Watanabe M."/>
            <person name="Kojima H."/>
            <person name="Fukui M."/>
        </authorList>
    </citation>
    <scope>NUCLEOTIDE SEQUENCE [LARGE SCALE GENOMIC DNA]</scope>
    <source>
        <strain evidence="4 5">PL12</strain>
    </source>
</reference>
<keyword evidence="5" id="KW-1185">Reference proteome</keyword>
<dbReference type="SUPFAM" id="SSF55031">
    <property type="entry name" value="Bacterial exopeptidase dimerisation domain"/>
    <property type="match status" value="1"/>
</dbReference>
<dbReference type="OrthoDB" id="9777385at2"/>
<feature type="binding site" evidence="2">
    <location>
        <position position="168"/>
    </location>
    <ligand>
        <name>Mn(2+)</name>
        <dbReference type="ChEBI" id="CHEBI:29035"/>
        <label>2</label>
    </ligand>
</feature>
<evidence type="ECO:0000256" key="1">
    <source>
        <dbReference type="ARBA" id="ARBA00022801"/>
    </source>
</evidence>
<feature type="binding site" evidence="2">
    <location>
        <position position="364"/>
    </location>
    <ligand>
        <name>Mn(2+)</name>
        <dbReference type="ChEBI" id="CHEBI:29035"/>
        <label>2</label>
    </ligand>
</feature>
<dbReference type="PANTHER" id="PTHR11014">
    <property type="entry name" value="PEPTIDASE M20 FAMILY MEMBER"/>
    <property type="match status" value="1"/>
</dbReference>
<keyword evidence="1" id="KW-0378">Hydrolase</keyword>
<organism evidence="4 5">
    <name type="scientific">Desulfosarcina alkanivorans</name>
    <dbReference type="NCBI Taxonomy" id="571177"/>
    <lineage>
        <taxon>Bacteria</taxon>
        <taxon>Pseudomonadati</taxon>
        <taxon>Thermodesulfobacteriota</taxon>
        <taxon>Desulfobacteria</taxon>
        <taxon>Desulfobacterales</taxon>
        <taxon>Desulfosarcinaceae</taxon>
        <taxon>Desulfosarcina</taxon>
    </lineage>
</organism>
<sequence length="391" mass="42128">MTDIKRLVAAQKAAIVDWRRSLHRIPETGYTEKKTSAFIAEQLSGLGLDVTTGIARTGVVGLMSGDTPEATNGKTVLVRSDMDALPVKEETGLPFASTHDGAMHACGHDGHMAMVLGAARVLSTLKEKINGQVKFLFQPAEEGPGGAKPMIEEGVMENPHVDYSIGGHLWPALPEGTVGVKAGPLMAAMDRFDLTISGKGGHGAMPHLCIDPIDTGVQVVNALQRIVSRRMNPLNPTVVTVGTFHGGSTFNIIPDTVKLSGTTRTFDRDVWMSWPERMETVVRGVCESMGAAYELDYQQGYPPTINDAEMAEMARRCAIEVVGEDKVVVPEATMGGEDMSFFLEASKGCYLFLGTGREGSAPLHNCRFDFNEDVLLTGVEAYCRMVLELLG</sequence>
<feature type="binding site" evidence="2">
    <location>
        <position position="142"/>
    </location>
    <ligand>
        <name>Mn(2+)</name>
        <dbReference type="ChEBI" id="CHEBI:29035"/>
        <label>2</label>
    </ligand>
</feature>
<feature type="binding site" evidence="2">
    <location>
        <position position="108"/>
    </location>
    <ligand>
        <name>Mn(2+)</name>
        <dbReference type="ChEBI" id="CHEBI:29035"/>
        <label>2</label>
    </ligand>
</feature>
<accession>A0A5K7YRT9</accession>
<dbReference type="Gene3D" id="3.40.630.10">
    <property type="entry name" value="Zn peptidases"/>
    <property type="match status" value="1"/>
</dbReference>
<dbReference type="InterPro" id="IPR017439">
    <property type="entry name" value="Amidohydrolase"/>
</dbReference>
<dbReference type="GO" id="GO:0019877">
    <property type="term" value="P:diaminopimelate biosynthetic process"/>
    <property type="evidence" value="ECO:0007669"/>
    <property type="project" value="UniProtKB-ARBA"/>
</dbReference>
<dbReference type="GO" id="GO:0050118">
    <property type="term" value="F:N-acetyldiaminopimelate deacetylase activity"/>
    <property type="evidence" value="ECO:0007669"/>
    <property type="project" value="UniProtKB-ARBA"/>
</dbReference>
<dbReference type="Pfam" id="PF01546">
    <property type="entry name" value="Peptidase_M20"/>
    <property type="match status" value="1"/>
</dbReference>
<dbReference type="SUPFAM" id="SSF53187">
    <property type="entry name" value="Zn-dependent exopeptidases"/>
    <property type="match status" value="1"/>
</dbReference>
<dbReference type="FunFam" id="3.30.70.360:FF:000001">
    <property type="entry name" value="N-acetyldiaminopimelate deacetylase"/>
    <property type="match status" value="1"/>
</dbReference>
<keyword evidence="2" id="KW-0464">Manganese</keyword>
<dbReference type="KEGG" id="dalk:DSCA_48330"/>
<evidence type="ECO:0000259" key="3">
    <source>
        <dbReference type="Pfam" id="PF07687"/>
    </source>
</evidence>
<dbReference type="InterPro" id="IPR036264">
    <property type="entry name" value="Bact_exopeptidase_dim_dom"/>
</dbReference>
<dbReference type="InterPro" id="IPR002933">
    <property type="entry name" value="Peptidase_M20"/>
</dbReference>
<gene>
    <name evidence="4" type="ORF">DSCA_48330</name>
</gene>
<proteinExistence type="predicted"/>
<dbReference type="Gene3D" id="3.30.70.360">
    <property type="match status" value="1"/>
</dbReference>
<dbReference type="InterPro" id="IPR011650">
    <property type="entry name" value="Peptidase_M20_dimer"/>
</dbReference>
<dbReference type="PANTHER" id="PTHR11014:SF63">
    <property type="entry name" value="METALLOPEPTIDASE, PUTATIVE (AFU_ORTHOLOGUE AFUA_6G09600)-RELATED"/>
    <property type="match status" value="1"/>
</dbReference>
<dbReference type="PIRSF" id="PIRSF005962">
    <property type="entry name" value="Pept_M20D_amidohydro"/>
    <property type="match status" value="1"/>
</dbReference>
<dbReference type="Proteomes" id="UP000427906">
    <property type="component" value="Chromosome"/>
</dbReference>
<feature type="domain" description="Peptidase M20 dimerisation" evidence="3">
    <location>
        <begin position="192"/>
        <end position="266"/>
    </location>
</feature>
<dbReference type="Pfam" id="PF07687">
    <property type="entry name" value="M20_dimer"/>
    <property type="match status" value="1"/>
</dbReference>
<feature type="binding site" evidence="2">
    <location>
        <position position="106"/>
    </location>
    <ligand>
        <name>Mn(2+)</name>
        <dbReference type="ChEBI" id="CHEBI:29035"/>
        <label>2</label>
    </ligand>
</feature>
<name>A0A5K7YRT9_9BACT</name>
<evidence type="ECO:0000313" key="4">
    <source>
        <dbReference type="EMBL" id="BBO70903.1"/>
    </source>
</evidence>
<evidence type="ECO:0000313" key="5">
    <source>
        <dbReference type="Proteomes" id="UP000427906"/>
    </source>
</evidence>
<dbReference type="RefSeq" id="WP_155318806.1">
    <property type="nucleotide sequence ID" value="NZ_AP021874.1"/>
</dbReference>
<protein>
    <submittedName>
        <fullName evidence="4">Peptidase M20</fullName>
    </submittedName>
</protein>
<dbReference type="EMBL" id="AP021874">
    <property type="protein sequence ID" value="BBO70903.1"/>
    <property type="molecule type" value="Genomic_DNA"/>
</dbReference>
<dbReference type="NCBIfam" id="TIGR01891">
    <property type="entry name" value="amidohydrolases"/>
    <property type="match status" value="1"/>
</dbReference>